<keyword evidence="2" id="KW-1185">Reference proteome</keyword>
<organism evidence="1 2">
    <name type="scientific">Sphingobacterium micropteri</name>
    <dbReference type="NCBI Taxonomy" id="2763501"/>
    <lineage>
        <taxon>Bacteria</taxon>
        <taxon>Pseudomonadati</taxon>
        <taxon>Bacteroidota</taxon>
        <taxon>Sphingobacteriia</taxon>
        <taxon>Sphingobacteriales</taxon>
        <taxon>Sphingobacteriaceae</taxon>
        <taxon>Sphingobacterium</taxon>
    </lineage>
</organism>
<protein>
    <submittedName>
        <fullName evidence="1">Uncharacterized protein</fullName>
    </submittedName>
</protein>
<accession>A0ABR7YLP6</accession>
<comment type="caution">
    <text evidence="1">The sequence shown here is derived from an EMBL/GenBank/DDBJ whole genome shotgun (WGS) entry which is preliminary data.</text>
</comment>
<evidence type="ECO:0000313" key="1">
    <source>
        <dbReference type="EMBL" id="MBD1432250.1"/>
    </source>
</evidence>
<name>A0ABR7YLP6_9SPHI</name>
<proteinExistence type="predicted"/>
<dbReference type="EMBL" id="JACOIK010000003">
    <property type="protein sequence ID" value="MBD1432250.1"/>
    <property type="molecule type" value="Genomic_DNA"/>
</dbReference>
<dbReference type="Proteomes" id="UP000602759">
    <property type="component" value="Unassembled WGS sequence"/>
</dbReference>
<gene>
    <name evidence="1" type="ORF">H8B06_05380</name>
</gene>
<reference evidence="1 2" key="1">
    <citation type="submission" date="2020-08" db="EMBL/GenBank/DDBJ databases">
        <title>Sphingobacterium sp. DN00404 isolated from aquaculture water.</title>
        <authorList>
            <person name="Zhang M."/>
        </authorList>
    </citation>
    <scope>NUCLEOTIDE SEQUENCE [LARGE SCALE GENOMIC DNA]</scope>
    <source>
        <strain evidence="1 2">DN00404</strain>
    </source>
</reference>
<evidence type="ECO:0000313" key="2">
    <source>
        <dbReference type="Proteomes" id="UP000602759"/>
    </source>
</evidence>
<sequence>MLLKKGEFNLNALLFKIKTHGVDLLLFEFICSPFEFGTKPIDFTTFPLYFRLSAHGLSSQTN</sequence>